<sequence>MGRIGLECETEGYTGGSGSGSVSDASAVFGLFVLLFIIFGVAVGIWCVCVQRQKAINAANINNFPG</sequence>
<dbReference type="EMBL" id="QGKX02002183">
    <property type="protein sequence ID" value="KAF3485566.1"/>
    <property type="molecule type" value="Genomic_DNA"/>
</dbReference>
<dbReference type="AlphaFoldDB" id="A0A8S9MQL3"/>
<name>A0A8S9MQL3_BRACR</name>
<dbReference type="Proteomes" id="UP000712600">
    <property type="component" value="Unassembled WGS sequence"/>
</dbReference>
<proteinExistence type="predicted"/>
<keyword evidence="1" id="KW-0472">Membrane</keyword>
<gene>
    <name evidence="2" type="ORF">F2Q69_00056464</name>
</gene>
<accession>A0A8S9MQL3</accession>
<evidence type="ECO:0000313" key="3">
    <source>
        <dbReference type="Proteomes" id="UP000712600"/>
    </source>
</evidence>
<keyword evidence="1" id="KW-0812">Transmembrane</keyword>
<feature type="transmembrane region" description="Helical" evidence="1">
    <location>
        <begin position="27"/>
        <end position="49"/>
    </location>
</feature>
<comment type="caution">
    <text evidence="2">The sequence shown here is derived from an EMBL/GenBank/DDBJ whole genome shotgun (WGS) entry which is preliminary data.</text>
</comment>
<evidence type="ECO:0000256" key="1">
    <source>
        <dbReference type="SAM" id="Phobius"/>
    </source>
</evidence>
<keyword evidence="1" id="KW-1133">Transmembrane helix</keyword>
<reference evidence="2" key="1">
    <citation type="submission" date="2019-12" db="EMBL/GenBank/DDBJ databases">
        <title>Genome sequencing and annotation of Brassica cretica.</title>
        <authorList>
            <person name="Studholme D.J."/>
            <person name="Sarris P."/>
        </authorList>
    </citation>
    <scope>NUCLEOTIDE SEQUENCE</scope>
    <source>
        <strain evidence="2">PFS-109/04</strain>
        <tissue evidence="2">Leaf</tissue>
    </source>
</reference>
<evidence type="ECO:0000313" key="2">
    <source>
        <dbReference type="EMBL" id="KAF3485566.1"/>
    </source>
</evidence>
<organism evidence="2 3">
    <name type="scientific">Brassica cretica</name>
    <name type="common">Mustard</name>
    <dbReference type="NCBI Taxonomy" id="69181"/>
    <lineage>
        <taxon>Eukaryota</taxon>
        <taxon>Viridiplantae</taxon>
        <taxon>Streptophyta</taxon>
        <taxon>Embryophyta</taxon>
        <taxon>Tracheophyta</taxon>
        <taxon>Spermatophyta</taxon>
        <taxon>Magnoliopsida</taxon>
        <taxon>eudicotyledons</taxon>
        <taxon>Gunneridae</taxon>
        <taxon>Pentapetalae</taxon>
        <taxon>rosids</taxon>
        <taxon>malvids</taxon>
        <taxon>Brassicales</taxon>
        <taxon>Brassicaceae</taxon>
        <taxon>Brassiceae</taxon>
        <taxon>Brassica</taxon>
    </lineage>
</organism>
<protein>
    <submittedName>
        <fullName evidence="2">Uncharacterized protein</fullName>
    </submittedName>
</protein>